<proteinExistence type="predicted"/>
<organism evidence="1 2">
    <name type="scientific">Aureimonas ureilytica</name>
    <dbReference type="NCBI Taxonomy" id="401562"/>
    <lineage>
        <taxon>Bacteria</taxon>
        <taxon>Pseudomonadati</taxon>
        <taxon>Pseudomonadota</taxon>
        <taxon>Alphaproteobacteria</taxon>
        <taxon>Hyphomicrobiales</taxon>
        <taxon>Aurantimonadaceae</taxon>
        <taxon>Aureimonas</taxon>
    </lineage>
</organism>
<name>A0A175RAM5_9HYPH</name>
<dbReference type="OrthoDB" id="9994817at2"/>
<gene>
    <name evidence="1" type="ORF">NS226_10985</name>
</gene>
<sequence length="124" mass="13503">MPKVKSARFDPLRLKTTQRADLEIPLAEPTEQQLLAAYLADLLLDTQRCSEQAGSLLELAVTTLDPLRKGRRPNPVVQVGSGPSPVLALTFALQDLMPGTGPHFWVTMAVQILNGERIETIGTS</sequence>
<dbReference type="PATRIC" id="fig|401562.3.peg.1701"/>
<dbReference type="EMBL" id="LDPZ01000021">
    <property type="protein sequence ID" value="KTQ95656.1"/>
    <property type="molecule type" value="Genomic_DNA"/>
</dbReference>
<evidence type="ECO:0000313" key="1">
    <source>
        <dbReference type="EMBL" id="KTQ95656.1"/>
    </source>
</evidence>
<dbReference type="RefSeq" id="WP_058635039.1">
    <property type="nucleotide sequence ID" value="NZ_LDPZ01000021.1"/>
</dbReference>
<protein>
    <submittedName>
        <fullName evidence="1">Uncharacterized protein</fullName>
    </submittedName>
</protein>
<dbReference type="Proteomes" id="UP000078272">
    <property type="component" value="Unassembled WGS sequence"/>
</dbReference>
<comment type="caution">
    <text evidence="1">The sequence shown here is derived from an EMBL/GenBank/DDBJ whole genome shotgun (WGS) entry which is preliminary data.</text>
</comment>
<reference evidence="1 2" key="1">
    <citation type="journal article" date="2016" name="Front. Microbiol.">
        <title>Genomic Resource of Rice Seed Associated Bacteria.</title>
        <authorList>
            <person name="Midha S."/>
            <person name="Bansal K."/>
            <person name="Sharma S."/>
            <person name="Kumar N."/>
            <person name="Patil P.P."/>
            <person name="Chaudhry V."/>
            <person name="Patil P.B."/>
        </authorList>
    </citation>
    <scope>NUCLEOTIDE SEQUENCE [LARGE SCALE GENOMIC DNA]</scope>
    <source>
        <strain evidence="1 2">NS226</strain>
    </source>
</reference>
<accession>A0A175RAM5</accession>
<evidence type="ECO:0000313" key="2">
    <source>
        <dbReference type="Proteomes" id="UP000078272"/>
    </source>
</evidence>
<dbReference type="AlphaFoldDB" id="A0A175RAM5"/>